<evidence type="ECO:0000313" key="5">
    <source>
        <dbReference type="EMBL" id="ADH93297.1"/>
    </source>
</evidence>
<dbReference type="InterPro" id="IPR037171">
    <property type="entry name" value="NagB/RpiA_transferase-like"/>
</dbReference>
<dbReference type="PANTHER" id="PTHR23407">
    <property type="entry name" value="ATPASE INHIBITOR/5-FORMYLTETRAHYDROFOLATE CYCLO-LIGASE"/>
    <property type="match status" value="1"/>
</dbReference>
<dbReference type="InterPro" id="IPR024185">
    <property type="entry name" value="FTHF_cligase-like_sf"/>
</dbReference>
<dbReference type="PANTHER" id="PTHR23407:SF1">
    <property type="entry name" value="5-FORMYLTETRAHYDROFOLATE CYCLO-LIGASE"/>
    <property type="match status" value="1"/>
</dbReference>
<keyword evidence="6" id="KW-1185">Reference proteome</keyword>
<proteinExistence type="inferred from homology"/>
<evidence type="ECO:0000256" key="4">
    <source>
        <dbReference type="PIRSR" id="PIRSR006806-1"/>
    </source>
</evidence>
<dbReference type="GO" id="GO:0009396">
    <property type="term" value="P:folic acid-containing compound biosynthetic process"/>
    <property type="evidence" value="ECO:0007669"/>
    <property type="project" value="TreeGrafter"/>
</dbReference>
<dbReference type="RefSeq" id="WP_013170785.1">
    <property type="nucleotide sequence ID" value="NC_014218.1"/>
</dbReference>
<gene>
    <name evidence="5" type="ordered locus">Arch_1610</name>
</gene>
<feature type="binding site" evidence="4">
    <location>
        <position position="59"/>
    </location>
    <ligand>
        <name>substrate</name>
    </ligand>
</feature>
<name>D7BKW7_ARCHD</name>
<dbReference type="eggNOG" id="COG0212">
    <property type="taxonomic scope" value="Bacteria"/>
</dbReference>
<keyword evidence="3 4" id="KW-0067">ATP-binding</keyword>
<dbReference type="KEGG" id="ahe:Arch_1610"/>
<comment type="similarity">
    <text evidence="1">Belongs to the 5-formyltetrahydrofolate cyclo-ligase family.</text>
</comment>
<keyword evidence="2 4" id="KW-0547">Nucleotide-binding</keyword>
<dbReference type="Gene3D" id="3.40.50.10420">
    <property type="entry name" value="NagB/RpiA/CoA transferase-like"/>
    <property type="match status" value="1"/>
</dbReference>
<dbReference type="HOGENOM" id="CLU_066245_1_0_11"/>
<evidence type="ECO:0000256" key="1">
    <source>
        <dbReference type="ARBA" id="ARBA00010638"/>
    </source>
</evidence>
<reference evidence="5 6" key="1">
    <citation type="journal article" date="2010" name="Stand. Genomic Sci.">
        <title>Complete genome sequence of Arcanobacterium haemolyticum type strain (11018).</title>
        <authorList>
            <person name="Yasawong M."/>
            <person name="Teshima H."/>
            <person name="Lapidus A."/>
            <person name="Nolan M."/>
            <person name="Lucas S."/>
            <person name="Glavina Del Rio T."/>
            <person name="Tice H."/>
            <person name="Cheng J."/>
            <person name="Bruce D."/>
            <person name="Detter C."/>
            <person name="Tapia R."/>
            <person name="Han C."/>
            <person name="Goodwin L."/>
            <person name="Pitluck S."/>
            <person name="Liolios K."/>
            <person name="Ivanova N."/>
            <person name="Mavromatis K."/>
            <person name="Mikhailova N."/>
            <person name="Pati A."/>
            <person name="Chen A."/>
            <person name="Palaniappan K."/>
            <person name="Land M."/>
            <person name="Hauser L."/>
            <person name="Chang Y."/>
            <person name="Jeffries C."/>
            <person name="Rohde M."/>
            <person name="Sikorski J."/>
            <person name="Pukall R."/>
            <person name="Goker M."/>
            <person name="Woyke T."/>
            <person name="Bristow J."/>
            <person name="Eisen J."/>
            <person name="Markowitz V."/>
            <person name="Hugenholtz P."/>
            <person name="Kyrpides N."/>
            <person name="Klenk H."/>
        </authorList>
    </citation>
    <scope>NUCLEOTIDE SEQUENCE [LARGE SCALE GENOMIC DNA]</scope>
    <source>
        <strain evidence="6">ATCC 9345 / DSM 20595 / CCUG 17215 / LMG 16163 / NBRC 15585 / NCTC 8452 / 11018</strain>
    </source>
</reference>
<dbReference type="STRING" id="644284.Arch_1610"/>
<evidence type="ECO:0000313" key="6">
    <source>
        <dbReference type="Proteomes" id="UP000000376"/>
    </source>
</evidence>
<dbReference type="GO" id="GO:0030272">
    <property type="term" value="F:5-formyltetrahydrofolate cyclo-ligase activity"/>
    <property type="evidence" value="ECO:0007669"/>
    <property type="project" value="TreeGrafter"/>
</dbReference>
<accession>D7BKW7</accession>
<dbReference type="SUPFAM" id="SSF100950">
    <property type="entry name" value="NagB/RpiA/CoA transferase-like"/>
    <property type="match status" value="1"/>
</dbReference>
<dbReference type="Pfam" id="PF01812">
    <property type="entry name" value="5-FTHF_cyc-lig"/>
    <property type="match status" value="1"/>
</dbReference>
<dbReference type="PIRSF" id="PIRSF006806">
    <property type="entry name" value="FTHF_cligase"/>
    <property type="match status" value="1"/>
</dbReference>
<dbReference type="GO" id="GO:0035999">
    <property type="term" value="P:tetrahydrofolate interconversion"/>
    <property type="evidence" value="ECO:0007669"/>
    <property type="project" value="TreeGrafter"/>
</dbReference>
<sequence length="205" mass="22088">MNSVLRLPDTSQMDIEEAKQTIRAAIRERRAARAHAFSDEWVAPALDFTQGCDTVACYVSLPTEPPTAAVLDALEAAGKKILLPKLGPGLTRAWGFYQGRDDLEQLAPGRPPEPSGEALGNDILGSVDAMIIPGLALSYKGQRMGQGGGWYDRALKVPGLTSRIAQMVFPWEFVDSELPQDELDVLVPFGLLPTGWVETSVAGAL</sequence>
<dbReference type="OrthoDB" id="3242798at2"/>
<dbReference type="AlphaFoldDB" id="D7BKW7"/>
<dbReference type="Proteomes" id="UP000000376">
    <property type="component" value="Chromosome"/>
</dbReference>
<dbReference type="EMBL" id="CP002045">
    <property type="protein sequence ID" value="ADH93297.1"/>
    <property type="molecule type" value="Genomic_DNA"/>
</dbReference>
<protein>
    <submittedName>
        <fullName evidence="5">5-formyltetrahydrofolate cyclo-ligase</fullName>
    </submittedName>
</protein>
<evidence type="ECO:0000256" key="2">
    <source>
        <dbReference type="ARBA" id="ARBA00022741"/>
    </source>
</evidence>
<dbReference type="InterPro" id="IPR002698">
    <property type="entry name" value="FTHF_cligase"/>
</dbReference>
<feature type="binding site" evidence="4">
    <location>
        <position position="64"/>
    </location>
    <ligand>
        <name>substrate</name>
    </ligand>
</feature>
<dbReference type="GO" id="GO:0005524">
    <property type="term" value="F:ATP binding"/>
    <property type="evidence" value="ECO:0007669"/>
    <property type="project" value="UniProtKB-KW"/>
</dbReference>
<organism evidence="5 6">
    <name type="scientific">Arcanobacterium haemolyticum (strain ATCC 9345 / DSM 20595 / CCM 5947 / CCUG 17215 / LMG 16163 / NBRC 15585 / NCTC 8452 / 11018)</name>
    <dbReference type="NCBI Taxonomy" id="644284"/>
    <lineage>
        <taxon>Bacteria</taxon>
        <taxon>Bacillati</taxon>
        <taxon>Actinomycetota</taxon>
        <taxon>Actinomycetes</taxon>
        <taxon>Actinomycetales</taxon>
        <taxon>Actinomycetaceae</taxon>
        <taxon>Arcanobacterium</taxon>
    </lineage>
</organism>
<feature type="binding site" evidence="4">
    <location>
        <begin position="143"/>
        <end position="151"/>
    </location>
    <ligand>
        <name>ATP</name>
        <dbReference type="ChEBI" id="CHEBI:30616"/>
    </ligand>
</feature>
<evidence type="ECO:0000256" key="3">
    <source>
        <dbReference type="ARBA" id="ARBA00022840"/>
    </source>
</evidence>